<dbReference type="EMBL" id="CP034184">
    <property type="protein sequence ID" value="AZI44196.1"/>
    <property type="molecule type" value="Genomic_DNA"/>
</dbReference>
<evidence type="ECO:0000313" key="4">
    <source>
        <dbReference type="EMBL" id="AZI44196.1"/>
    </source>
</evidence>
<dbReference type="InterPro" id="IPR025948">
    <property type="entry name" value="HTH-like_dom"/>
</dbReference>
<dbReference type="GO" id="GO:0006313">
    <property type="term" value="P:DNA transposition"/>
    <property type="evidence" value="ECO:0007669"/>
    <property type="project" value="InterPro"/>
</dbReference>
<organism evidence="2 6">
    <name type="scientific">Deinococcus psychrotolerans</name>
    <dbReference type="NCBI Taxonomy" id="2489213"/>
    <lineage>
        <taxon>Bacteria</taxon>
        <taxon>Thermotogati</taxon>
        <taxon>Deinococcota</taxon>
        <taxon>Deinococci</taxon>
        <taxon>Deinococcales</taxon>
        <taxon>Deinococcaceae</taxon>
        <taxon>Deinococcus</taxon>
    </lineage>
</organism>
<evidence type="ECO:0000313" key="2">
    <source>
        <dbReference type="EMBL" id="AZI43997.1"/>
    </source>
</evidence>
<dbReference type="KEGG" id="dph:EHF33_13805"/>
<dbReference type="GO" id="GO:0003677">
    <property type="term" value="F:DNA binding"/>
    <property type="evidence" value="ECO:0007669"/>
    <property type="project" value="InterPro"/>
</dbReference>
<evidence type="ECO:0000313" key="5">
    <source>
        <dbReference type="EMBL" id="AZI44289.1"/>
    </source>
</evidence>
<dbReference type="EMBL" id="CP034184">
    <property type="protein sequence ID" value="AZI44042.1"/>
    <property type="molecule type" value="Genomic_DNA"/>
</dbReference>
<dbReference type="InterPro" id="IPR048020">
    <property type="entry name" value="Transpos_IS3"/>
</dbReference>
<dbReference type="KEGG" id="dph:EHF33_15480"/>
<dbReference type="Proteomes" id="UP000276417">
    <property type="component" value="Chromosome 2"/>
</dbReference>
<keyword evidence="6" id="KW-1185">Reference proteome</keyword>
<dbReference type="EMBL" id="CP034184">
    <property type="protein sequence ID" value="AZI43997.1"/>
    <property type="molecule type" value="Genomic_DNA"/>
</dbReference>
<dbReference type="KEGG" id="dph:EHF33_14945"/>
<name>A0A3G8YID9_9DEIO</name>
<evidence type="ECO:0000313" key="3">
    <source>
        <dbReference type="EMBL" id="AZI44042.1"/>
    </source>
</evidence>
<dbReference type="Pfam" id="PF13683">
    <property type="entry name" value="rve_3"/>
    <property type="match status" value="1"/>
</dbReference>
<dbReference type="SUPFAM" id="SSF53098">
    <property type="entry name" value="Ribonuclease H-like"/>
    <property type="match status" value="1"/>
</dbReference>
<dbReference type="RefSeq" id="WP_124873238.1">
    <property type="nucleotide sequence ID" value="NZ_CP034184.1"/>
</dbReference>
<dbReference type="SUPFAM" id="SSF46689">
    <property type="entry name" value="Homeodomain-like"/>
    <property type="match status" value="1"/>
</dbReference>
<accession>A0A3G8YID9</accession>
<dbReference type="InterPro" id="IPR036397">
    <property type="entry name" value="RNaseH_sf"/>
</dbReference>
<dbReference type="InterPro" id="IPR012337">
    <property type="entry name" value="RNaseH-like_sf"/>
</dbReference>
<dbReference type="GO" id="GO:0004803">
    <property type="term" value="F:transposase activity"/>
    <property type="evidence" value="ECO:0007669"/>
    <property type="project" value="InterPro"/>
</dbReference>
<dbReference type="NCBIfam" id="NF033516">
    <property type="entry name" value="transpos_IS3"/>
    <property type="match status" value="1"/>
</dbReference>
<dbReference type="InterPro" id="IPR001584">
    <property type="entry name" value="Integrase_cat-core"/>
</dbReference>
<dbReference type="Gene3D" id="3.30.420.10">
    <property type="entry name" value="Ribonuclease H-like superfamily/Ribonuclease H"/>
    <property type="match status" value="1"/>
</dbReference>
<dbReference type="GO" id="GO:0015074">
    <property type="term" value="P:DNA integration"/>
    <property type="evidence" value="ECO:0007669"/>
    <property type="project" value="InterPro"/>
</dbReference>
<dbReference type="PROSITE" id="PS50994">
    <property type="entry name" value="INTEGRASE"/>
    <property type="match status" value="1"/>
</dbReference>
<proteinExistence type="predicted"/>
<dbReference type="Pfam" id="PF13276">
    <property type="entry name" value="HTH_21"/>
    <property type="match status" value="1"/>
</dbReference>
<dbReference type="EMBL" id="CP034184">
    <property type="protein sequence ID" value="AZI44289.1"/>
    <property type="molecule type" value="Genomic_DNA"/>
</dbReference>
<dbReference type="InterPro" id="IPR009057">
    <property type="entry name" value="Homeodomain-like_sf"/>
</dbReference>
<reference evidence="2 6" key="1">
    <citation type="submission" date="2018-11" db="EMBL/GenBank/DDBJ databases">
        <title>Deinococcus shelandsis sp. nov., isolated from South Shetland Islands soil of Antarctica.</title>
        <authorList>
            <person name="Tian J."/>
        </authorList>
    </citation>
    <scope>NUCLEOTIDE SEQUENCE [LARGE SCALE GENOMIC DNA]</scope>
    <source>
        <strain evidence="2 6">S14-83T</strain>
    </source>
</reference>
<evidence type="ECO:0000313" key="6">
    <source>
        <dbReference type="Proteomes" id="UP000276417"/>
    </source>
</evidence>
<evidence type="ECO:0000259" key="1">
    <source>
        <dbReference type="PROSITE" id="PS50994"/>
    </source>
</evidence>
<dbReference type="OrthoDB" id="59993at2"/>
<dbReference type="PANTHER" id="PTHR47515:SF1">
    <property type="entry name" value="BLR2054 PROTEIN"/>
    <property type="match status" value="1"/>
</dbReference>
<dbReference type="PANTHER" id="PTHR47515">
    <property type="entry name" value="LOW CALCIUM RESPONSE LOCUS PROTEIN T"/>
    <property type="match status" value="1"/>
</dbReference>
<feature type="domain" description="Integrase catalytic" evidence="1">
    <location>
        <begin position="198"/>
        <end position="362"/>
    </location>
</feature>
<gene>
    <name evidence="2" type="ORF">EHF33_13805</name>
    <name evidence="3" type="ORF">EHF33_14055</name>
    <name evidence="4" type="ORF">EHF33_14945</name>
    <name evidence="5" type="ORF">EHF33_15480</name>
</gene>
<sequence>MKGKKFTDEQISFALKQVETGVTIGEVCRKMGVAESTFFNWKKKYSGLGLSELRRLKQLEEENRKLKALVADLSLDKAMLQDVIGKKALKPVQQRVLVTHLRRAYRISERRACRVLKVWRSVQRYQPLVDTQEPVILKRMTEISQTRVRYGYRRIHVLMAREGWKINHKRIYRLYKQAGLNLRMKRPRRRVCAAHRATREEPIQANQVWAMDFVSDALFNGKRFRSLTLIDIFTRECLAIHVDQSIKAERVVEVVTEAARGRGAPGKIRVDNGSEFISKALDLWAYQRQVTLDFSRPGRPQDNGYIESFNGSFRDECLNTHWFLSLDDAAEKIEKWRIDYNDIRPHSALGNLAPGAFAAQFASTRRPPETPS</sequence>
<dbReference type="InterPro" id="IPR002514">
    <property type="entry name" value="Transposase_8"/>
</dbReference>
<dbReference type="KEGG" id="dph:EHF33_14055"/>
<dbReference type="AlphaFoldDB" id="A0A3G8YID9"/>
<protein>
    <submittedName>
        <fullName evidence="2">IS3 family transposase</fullName>
    </submittedName>
</protein>
<dbReference type="Pfam" id="PF01527">
    <property type="entry name" value="HTH_Tnp_1"/>
    <property type="match status" value="1"/>
</dbReference>